<dbReference type="AlphaFoldDB" id="X1JTF0"/>
<keyword evidence="1" id="KW-1133">Transmembrane helix</keyword>
<proteinExistence type="predicted"/>
<organism evidence="2">
    <name type="scientific">marine sediment metagenome</name>
    <dbReference type="NCBI Taxonomy" id="412755"/>
    <lineage>
        <taxon>unclassified sequences</taxon>
        <taxon>metagenomes</taxon>
        <taxon>ecological metagenomes</taxon>
    </lineage>
</organism>
<reference evidence="2" key="1">
    <citation type="journal article" date="2014" name="Front. Microbiol.">
        <title>High frequency of phylogenetically diverse reductive dehalogenase-homologous genes in deep subseafloor sedimentary metagenomes.</title>
        <authorList>
            <person name="Kawai M."/>
            <person name="Futagami T."/>
            <person name="Toyoda A."/>
            <person name="Takaki Y."/>
            <person name="Nishi S."/>
            <person name="Hori S."/>
            <person name="Arai W."/>
            <person name="Tsubouchi T."/>
            <person name="Morono Y."/>
            <person name="Uchiyama I."/>
            <person name="Ito T."/>
            <person name="Fujiyama A."/>
            <person name="Inagaki F."/>
            <person name="Takami H."/>
        </authorList>
    </citation>
    <scope>NUCLEOTIDE SEQUENCE</scope>
    <source>
        <strain evidence="2">Expedition CK06-06</strain>
    </source>
</reference>
<dbReference type="EMBL" id="BARU01045944">
    <property type="protein sequence ID" value="GAH98001.1"/>
    <property type="molecule type" value="Genomic_DNA"/>
</dbReference>
<evidence type="ECO:0000256" key="1">
    <source>
        <dbReference type="SAM" id="Phobius"/>
    </source>
</evidence>
<sequence>GLVGILVPGVFSVYSFLEQLKPVLGILGLVVSIGVGVTVLILNIEKIRRVRQDRRINDIILKQPETRSTSGKQKP</sequence>
<keyword evidence="1" id="KW-0472">Membrane</keyword>
<comment type="caution">
    <text evidence="2">The sequence shown here is derived from an EMBL/GenBank/DDBJ whole genome shotgun (WGS) entry which is preliminary data.</text>
</comment>
<accession>X1JTF0</accession>
<evidence type="ECO:0000313" key="2">
    <source>
        <dbReference type="EMBL" id="GAH98001.1"/>
    </source>
</evidence>
<gene>
    <name evidence="2" type="ORF">S03H2_69508</name>
</gene>
<name>X1JTF0_9ZZZZ</name>
<feature type="transmembrane region" description="Helical" evidence="1">
    <location>
        <begin position="23"/>
        <end position="44"/>
    </location>
</feature>
<keyword evidence="1" id="KW-0812">Transmembrane</keyword>
<protein>
    <submittedName>
        <fullName evidence="2">Uncharacterized protein</fullName>
    </submittedName>
</protein>
<feature type="non-terminal residue" evidence="2">
    <location>
        <position position="1"/>
    </location>
</feature>